<accession>A0A1U7PTW4</accession>
<organism evidence="9 10">
    <name type="scientific">Epilithonimonas bovis DSM 19482</name>
    <dbReference type="NCBI Taxonomy" id="1121284"/>
    <lineage>
        <taxon>Bacteria</taxon>
        <taxon>Pseudomonadati</taxon>
        <taxon>Bacteroidota</taxon>
        <taxon>Flavobacteriia</taxon>
        <taxon>Flavobacteriales</taxon>
        <taxon>Weeksellaceae</taxon>
        <taxon>Chryseobacterium group</taxon>
        <taxon>Epilithonimonas</taxon>
    </lineage>
</organism>
<evidence type="ECO:0000313" key="10">
    <source>
        <dbReference type="Proteomes" id="UP000187261"/>
    </source>
</evidence>
<dbReference type="Pfam" id="PF07980">
    <property type="entry name" value="SusD_RagB"/>
    <property type="match status" value="1"/>
</dbReference>
<evidence type="ECO:0000313" key="9">
    <source>
        <dbReference type="EMBL" id="SIT96339.1"/>
    </source>
</evidence>
<name>A0A1U7PTW4_9FLAO</name>
<comment type="similarity">
    <text evidence="2">Belongs to the SusD family.</text>
</comment>
<evidence type="ECO:0000256" key="1">
    <source>
        <dbReference type="ARBA" id="ARBA00004442"/>
    </source>
</evidence>
<evidence type="ECO:0000256" key="6">
    <source>
        <dbReference type="SAM" id="SignalP"/>
    </source>
</evidence>
<comment type="subcellular location">
    <subcellularLocation>
        <location evidence="1">Cell outer membrane</location>
    </subcellularLocation>
</comment>
<evidence type="ECO:0000256" key="3">
    <source>
        <dbReference type="ARBA" id="ARBA00022729"/>
    </source>
</evidence>
<dbReference type="GO" id="GO:0009279">
    <property type="term" value="C:cell outer membrane"/>
    <property type="evidence" value="ECO:0007669"/>
    <property type="project" value="UniProtKB-SubCell"/>
</dbReference>
<protein>
    <submittedName>
        <fullName evidence="9">SusD family protein</fullName>
    </submittedName>
</protein>
<proteinExistence type="inferred from homology"/>
<dbReference type="Gene3D" id="2.20.20.130">
    <property type="match status" value="1"/>
</dbReference>
<dbReference type="InterPro" id="IPR012944">
    <property type="entry name" value="SusD_RagB_dom"/>
</dbReference>
<dbReference type="STRING" id="1121284.SAMN05660493_01016"/>
<feature type="signal peptide" evidence="6">
    <location>
        <begin position="1"/>
        <end position="33"/>
    </location>
</feature>
<feature type="chain" id="PRO_5012979283" evidence="6">
    <location>
        <begin position="34"/>
        <end position="476"/>
    </location>
</feature>
<dbReference type="Gene3D" id="1.25.40.390">
    <property type="match status" value="1"/>
</dbReference>
<evidence type="ECO:0000259" key="8">
    <source>
        <dbReference type="Pfam" id="PF14322"/>
    </source>
</evidence>
<reference evidence="10" key="1">
    <citation type="submission" date="2016-10" db="EMBL/GenBank/DDBJ databases">
        <authorList>
            <person name="Varghese N."/>
            <person name="Submissions S."/>
        </authorList>
    </citation>
    <scope>NUCLEOTIDE SEQUENCE [LARGE SCALE GENOMIC DNA]</scope>
    <source>
        <strain evidence="10">DSM 19482</strain>
    </source>
</reference>
<evidence type="ECO:0000256" key="4">
    <source>
        <dbReference type="ARBA" id="ARBA00023136"/>
    </source>
</evidence>
<keyword evidence="4" id="KW-0472">Membrane</keyword>
<feature type="domain" description="SusD-like N-terminal" evidence="8">
    <location>
        <begin position="56"/>
        <end position="244"/>
    </location>
</feature>
<dbReference type="InterPro" id="IPR033985">
    <property type="entry name" value="SusD-like_N"/>
</dbReference>
<evidence type="ECO:0000256" key="2">
    <source>
        <dbReference type="ARBA" id="ARBA00006275"/>
    </source>
</evidence>
<feature type="domain" description="RagB/SusD" evidence="7">
    <location>
        <begin position="357"/>
        <end position="439"/>
    </location>
</feature>
<dbReference type="Proteomes" id="UP000187261">
    <property type="component" value="Unassembled WGS sequence"/>
</dbReference>
<sequence length="476" mass="52997">MQVSNNKQKKMKKRLFKIAIFSAALLTFNISCSDDFVDREFNQNIIQRPLESVDEVQTFVRGIYASMRSTNYYGCDYLAYGEVRSDEMFSNLKGGYFTTVQTYKMLSNDAYATDTWNKIYETVAKANIVVNTDVSGFAGAGAAEKAQYLQGQAYGLRAVAFFDLLKLYGQQFAETGNLGIVLPTKYDPTAKMPRATIAETEAQIDADFTKALSLMQQKAGYDNPSNKTDLSINGLKALMTRFYLYKKDYAKVRTLVDDIVNSKNYTIADAGSLKTTFSFEMNGAAGNSIFELAVGINSALATDSYGYILNVYGYNNLEVNEDAFNLFDENDARYSLFYNEPDEDTGEAIYYPYIGGKYTQDNGADNIKMIRIEEVILAGVEAELNGGSPAKALAYYNSIVTRRGLDTATAVSMDDLKTERLKELMGEGQRQWDLLRWGDKSFLPAGVDKRLLAFPIPRAETNVAGTLIVSNPGYDN</sequence>
<dbReference type="Pfam" id="PF14322">
    <property type="entry name" value="SusD-like_3"/>
    <property type="match status" value="1"/>
</dbReference>
<dbReference type="AlphaFoldDB" id="A0A1U7PTW4"/>
<dbReference type="SUPFAM" id="SSF48452">
    <property type="entry name" value="TPR-like"/>
    <property type="match status" value="1"/>
</dbReference>
<keyword evidence="5" id="KW-0998">Cell outer membrane</keyword>
<evidence type="ECO:0000259" key="7">
    <source>
        <dbReference type="Pfam" id="PF07980"/>
    </source>
</evidence>
<dbReference type="Gene3D" id="1.25.40.900">
    <property type="match status" value="1"/>
</dbReference>
<gene>
    <name evidence="9" type="ORF">SAMN05660493_01016</name>
</gene>
<keyword evidence="3 6" id="KW-0732">Signal</keyword>
<keyword evidence="10" id="KW-1185">Reference proteome</keyword>
<evidence type="ECO:0000256" key="5">
    <source>
        <dbReference type="ARBA" id="ARBA00023237"/>
    </source>
</evidence>
<dbReference type="InterPro" id="IPR011990">
    <property type="entry name" value="TPR-like_helical_dom_sf"/>
</dbReference>
<dbReference type="EMBL" id="FTPU01000008">
    <property type="protein sequence ID" value="SIT96339.1"/>
    <property type="molecule type" value="Genomic_DNA"/>
</dbReference>